<dbReference type="EC" id="3.4.13.18" evidence="10"/>
<dbReference type="RefSeq" id="WP_154494976.1">
    <property type="nucleotide sequence ID" value="NZ_VUMU01000001.1"/>
</dbReference>
<evidence type="ECO:0000256" key="12">
    <source>
        <dbReference type="ARBA" id="ARBA00061423"/>
    </source>
</evidence>
<keyword evidence="4" id="KW-0479">Metal-binding</keyword>
<dbReference type="FunFam" id="3.40.630.10:FF:000015">
    <property type="entry name" value="Aminoacyl-histidine dipeptidase PepD"/>
    <property type="match status" value="1"/>
</dbReference>
<sequence>MGVLSNLEPKKVFYYFEEITKIPHGSGNVEQISDFLVEFAKAHKLFYIQDAMKNIIMVKEATPGYEKEPVVILQGHMDMVAVQTPDCTMDMKTEGLKVGINGDSIYAENTSLGGDDGIAVAYALALLDSEDIRHPRLEVIITVDEEVGMDGAREIDLSMLQGHRMINLDSEDEGIFLTSCAGGARVNCRFPMKKQELTGVCYELEVSGLLGGHSGGEIHKERGNSNCILGRLLWKLSEKMPVGLVSADGGLADNAIPRQTKAVVVVEEKDTESLAQQVAALAAELADELATKDPDVKVTAKRLTDAIETITCAAPEETKRVAAFLQATPNGVQAMSADMPGLVQTSLNLGILKADAEVLRAEYSVRSSVESEKDNLIAKLSALVELTGGDYVVTGDYPGWKYRVHSPLREKMVKLYAEMYGNEPRVEAIHAGLECGLLGSKISDLDCVSMGPDMKDIHTTEETLSISSTKRVWEYLVRVLETKD</sequence>
<comment type="similarity">
    <text evidence="12">Belongs to the peptidase M20C family.</text>
</comment>
<proteinExistence type="inferred from homology"/>
<evidence type="ECO:0000256" key="14">
    <source>
        <dbReference type="ARBA" id="ARBA00075285"/>
    </source>
</evidence>
<dbReference type="AlphaFoldDB" id="A0A6L5YF72"/>
<dbReference type="EMBL" id="VUMU01000001">
    <property type="protein sequence ID" value="MST56944.1"/>
    <property type="molecule type" value="Genomic_DNA"/>
</dbReference>
<dbReference type="InterPro" id="IPR002933">
    <property type="entry name" value="Peptidase_M20"/>
</dbReference>
<dbReference type="InterPro" id="IPR011650">
    <property type="entry name" value="Peptidase_M20_dimer"/>
</dbReference>
<dbReference type="GO" id="GO:0046872">
    <property type="term" value="F:metal ion binding"/>
    <property type="evidence" value="ECO:0007669"/>
    <property type="project" value="UniProtKB-KW"/>
</dbReference>
<protein>
    <recommendedName>
        <fullName evidence="13">Cytosol non-specific dipeptidase</fullName>
        <ecNumber evidence="10">3.4.13.18</ecNumber>
    </recommendedName>
    <alternativeName>
        <fullName evidence="16">Aminoacyl-histidine dipeptidase</fullName>
    </alternativeName>
    <alternativeName>
        <fullName evidence="15">Beta-alanyl-histidine dipeptidase</fullName>
    </alternativeName>
    <alternativeName>
        <fullName evidence="14">Carnosinase</fullName>
    </alternativeName>
    <alternativeName>
        <fullName evidence="11">Peptidase D</fullName>
    </alternativeName>
    <alternativeName>
        <fullName evidence="17">Xaa-His dipeptidase</fullName>
    </alternativeName>
</protein>
<dbReference type="Pfam" id="PF01546">
    <property type="entry name" value="Peptidase_M20"/>
    <property type="match status" value="1"/>
</dbReference>
<evidence type="ECO:0000313" key="20">
    <source>
        <dbReference type="Proteomes" id="UP000476055"/>
    </source>
</evidence>
<dbReference type="InterPro" id="IPR001160">
    <property type="entry name" value="Peptidase_M20C"/>
</dbReference>
<evidence type="ECO:0000256" key="6">
    <source>
        <dbReference type="ARBA" id="ARBA00022833"/>
    </source>
</evidence>
<dbReference type="FunFam" id="3.40.630.10:FF:000018">
    <property type="entry name" value="Aminoacyl-histidine dipeptidase PepD"/>
    <property type="match status" value="1"/>
</dbReference>
<accession>A0A6L5YF72</accession>
<keyword evidence="6" id="KW-0862">Zinc</keyword>
<evidence type="ECO:0000256" key="17">
    <source>
        <dbReference type="ARBA" id="ARBA00078074"/>
    </source>
</evidence>
<dbReference type="GO" id="GO:0006508">
    <property type="term" value="P:proteolysis"/>
    <property type="evidence" value="ECO:0007669"/>
    <property type="project" value="UniProtKB-KW"/>
</dbReference>
<comment type="caution">
    <text evidence="19">The sequence shown here is derived from an EMBL/GenBank/DDBJ whole genome shotgun (WGS) entry which is preliminary data.</text>
</comment>
<dbReference type="GO" id="GO:0005829">
    <property type="term" value="C:cytosol"/>
    <property type="evidence" value="ECO:0007669"/>
    <property type="project" value="TreeGrafter"/>
</dbReference>
<evidence type="ECO:0000256" key="16">
    <source>
        <dbReference type="ARBA" id="ARBA00077688"/>
    </source>
</evidence>
<dbReference type="PANTHER" id="PTHR43501">
    <property type="entry name" value="CYTOSOL NON-SPECIFIC DIPEPTIDASE"/>
    <property type="match status" value="1"/>
</dbReference>
<evidence type="ECO:0000256" key="3">
    <source>
        <dbReference type="ARBA" id="ARBA00022670"/>
    </source>
</evidence>
<evidence type="ECO:0000256" key="5">
    <source>
        <dbReference type="ARBA" id="ARBA00022801"/>
    </source>
</evidence>
<evidence type="ECO:0000256" key="10">
    <source>
        <dbReference type="ARBA" id="ARBA00038976"/>
    </source>
</evidence>
<evidence type="ECO:0000256" key="15">
    <source>
        <dbReference type="ARBA" id="ARBA00076004"/>
    </source>
</evidence>
<gene>
    <name evidence="19" type="ORF">FYJ59_01555</name>
</gene>
<dbReference type="CDD" id="cd03890">
    <property type="entry name" value="M20_pepD"/>
    <property type="match status" value="1"/>
</dbReference>
<reference evidence="19 20" key="1">
    <citation type="submission" date="2019-08" db="EMBL/GenBank/DDBJ databases">
        <title>In-depth cultivation of the pig gut microbiome towards novel bacterial diversity and tailored functional studies.</title>
        <authorList>
            <person name="Wylensek D."/>
            <person name="Hitch T.C.A."/>
            <person name="Clavel T."/>
        </authorList>
    </citation>
    <scope>NUCLEOTIDE SEQUENCE [LARGE SCALE GENOMIC DNA]</scope>
    <source>
        <strain evidence="19 20">WCA3-601-WT-6H</strain>
    </source>
</reference>
<evidence type="ECO:0000256" key="4">
    <source>
        <dbReference type="ARBA" id="ARBA00022723"/>
    </source>
</evidence>
<evidence type="ECO:0000256" key="7">
    <source>
        <dbReference type="ARBA" id="ARBA00023049"/>
    </source>
</evidence>
<keyword evidence="5" id="KW-0378">Hydrolase</keyword>
<evidence type="ECO:0000259" key="18">
    <source>
        <dbReference type="Pfam" id="PF07687"/>
    </source>
</evidence>
<evidence type="ECO:0000256" key="11">
    <source>
        <dbReference type="ARBA" id="ARBA00044252"/>
    </source>
</evidence>
<dbReference type="Pfam" id="PF07687">
    <property type="entry name" value="M20_dimer"/>
    <property type="match status" value="1"/>
</dbReference>
<evidence type="ECO:0000256" key="8">
    <source>
        <dbReference type="ARBA" id="ARBA00023285"/>
    </source>
</evidence>
<keyword evidence="8" id="KW-0170">Cobalt</keyword>
<dbReference type="SUPFAM" id="SSF53187">
    <property type="entry name" value="Zn-dependent exopeptidases"/>
    <property type="match status" value="1"/>
</dbReference>
<name>A0A6L5YF72_9FIRM</name>
<comment type="cofactor">
    <cofactor evidence="2">
        <name>Zn(2+)</name>
        <dbReference type="ChEBI" id="CHEBI:29105"/>
    </cofactor>
</comment>
<dbReference type="Gene3D" id="3.40.630.10">
    <property type="entry name" value="Zn peptidases"/>
    <property type="match status" value="2"/>
</dbReference>
<evidence type="ECO:0000256" key="13">
    <source>
        <dbReference type="ARBA" id="ARBA00071271"/>
    </source>
</evidence>
<evidence type="ECO:0000256" key="9">
    <source>
        <dbReference type="ARBA" id="ARBA00036421"/>
    </source>
</evidence>
<dbReference type="NCBIfam" id="TIGR01893">
    <property type="entry name" value="aa-his-dipept"/>
    <property type="match status" value="1"/>
</dbReference>
<comment type="cofactor">
    <cofactor evidence="1">
        <name>Co(2+)</name>
        <dbReference type="ChEBI" id="CHEBI:48828"/>
    </cofactor>
</comment>
<evidence type="ECO:0000256" key="1">
    <source>
        <dbReference type="ARBA" id="ARBA00001941"/>
    </source>
</evidence>
<dbReference type="PRINTS" id="PR00934">
    <property type="entry name" value="XHISDIPTASE"/>
</dbReference>
<dbReference type="GO" id="GO:0070573">
    <property type="term" value="F:metallodipeptidase activity"/>
    <property type="evidence" value="ECO:0007669"/>
    <property type="project" value="TreeGrafter"/>
</dbReference>
<dbReference type="Proteomes" id="UP000476055">
    <property type="component" value="Unassembled WGS sequence"/>
</dbReference>
<dbReference type="PANTHER" id="PTHR43501:SF1">
    <property type="entry name" value="CYTOSOL NON-SPECIFIC DIPEPTIDASE"/>
    <property type="match status" value="1"/>
</dbReference>
<comment type="catalytic activity">
    <reaction evidence="9">
        <text>Hydrolysis of dipeptides, preferentially hydrophobic dipeptides including prolyl amino acids.</text>
        <dbReference type="EC" id="3.4.13.18"/>
    </reaction>
</comment>
<keyword evidence="7" id="KW-0482">Metalloprotease</keyword>
<keyword evidence="20" id="KW-1185">Reference proteome</keyword>
<organism evidence="19 20">
    <name type="scientific">Waltera intestinalis</name>
    <dbReference type="NCBI Taxonomy" id="2606635"/>
    <lineage>
        <taxon>Bacteria</taxon>
        <taxon>Bacillati</taxon>
        <taxon>Bacillota</taxon>
        <taxon>Clostridia</taxon>
        <taxon>Lachnospirales</taxon>
        <taxon>Lachnospiraceae</taxon>
        <taxon>Waltera</taxon>
    </lineage>
</organism>
<feature type="domain" description="Peptidase M20 dimerisation" evidence="18">
    <location>
        <begin position="205"/>
        <end position="290"/>
    </location>
</feature>
<evidence type="ECO:0000313" key="19">
    <source>
        <dbReference type="EMBL" id="MST56944.1"/>
    </source>
</evidence>
<dbReference type="PIRSF" id="PIRSF016599">
    <property type="entry name" value="Xaa-His_dipept"/>
    <property type="match status" value="1"/>
</dbReference>
<evidence type="ECO:0000256" key="2">
    <source>
        <dbReference type="ARBA" id="ARBA00001947"/>
    </source>
</evidence>
<keyword evidence="3" id="KW-0645">Protease</keyword>